<evidence type="ECO:0000256" key="1">
    <source>
        <dbReference type="SAM" id="MobiDB-lite"/>
    </source>
</evidence>
<reference evidence="3" key="1">
    <citation type="submission" date="2024-04" db="EMBL/GenBank/DDBJ databases">
        <authorList>
            <person name="Shaw F."/>
            <person name="Minotto A."/>
        </authorList>
    </citation>
    <scope>NUCLEOTIDE SEQUENCE [LARGE SCALE GENOMIC DNA]</scope>
</reference>
<dbReference type="Proteomes" id="UP001497453">
    <property type="component" value="Chromosome 8"/>
</dbReference>
<proteinExistence type="predicted"/>
<keyword evidence="3" id="KW-1185">Reference proteome</keyword>
<feature type="region of interest" description="Disordered" evidence="1">
    <location>
        <begin position="121"/>
        <end position="140"/>
    </location>
</feature>
<feature type="region of interest" description="Disordered" evidence="1">
    <location>
        <begin position="35"/>
        <end position="69"/>
    </location>
</feature>
<feature type="compositionally biased region" description="Polar residues" evidence="1">
    <location>
        <begin position="50"/>
        <end position="69"/>
    </location>
</feature>
<organism evidence="2 3">
    <name type="scientific">Somion occarium</name>
    <dbReference type="NCBI Taxonomy" id="3059160"/>
    <lineage>
        <taxon>Eukaryota</taxon>
        <taxon>Fungi</taxon>
        <taxon>Dikarya</taxon>
        <taxon>Basidiomycota</taxon>
        <taxon>Agaricomycotina</taxon>
        <taxon>Agaricomycetes</taxon>
        <taxon>Polyporales</taxon>
        <taxon>Cerrenaceae</taxon>
        <taxon>Somion</taxon>
    </lineage>
</organism>
<accession>A0ABP1E719</accession>
<evidence type="ECO:0000313" key="3">
    <source>
        <dbReference type="Proteomes" id="UP001497453"/>
    </source>
</evidence>
<protein>
    <submittedName>
        <fullName evidence="2">Uncharacterized protein</fullName>
    </submittedName>
</protein>
<feature type="region of interest" description="Disordered" evidence="1">
    <location>
        <begin position="437"/>
        <end position="466"/>
    </location>
</feature>
<gene>
    <name evidence="2" type="ORF">GFSPODELE1_LOCUS10030</name>
</gene>
<sequence>MSPNMFIVPCSNSYHGLRGKPSNHDANFETQRVEGTTTTIPPDRRIAAAPSSSGLSISNIQTTTPSITSNIPLNQRDYTSIFCERFFRRISENRPATSTSMTSSKILTLVSFGSEGSKCSVHQLATSPPPKRRLASGQSARPKLAARSFAQGYGVSATSVKVIVLFARRPSPLSKICAFPSPPPTPPTESTPEKNLRKIFKEFDSTTATDKPKPMSKRIFRTPRAIVGFPSSVLVRRSTRYEAPTAPKNLEDKECKKEWVVIPALTFISPPSEIAPSDEISLQAQPVEDTVVEVKEKSPQSTFRDYDLVLLARRAAVLMQIKSRPSKDSTTDIAHEEQQKRVKFTSGLKQALKSMVQPRDMDSKAFEVPVIKALKPLTRTPSIANGNGPRPAGHVALFEELHNRVKAPMPATSDNATDDDPRAFHRAVFAQLFSGEGKTSKRETAEVEDEGEHGGLISPRKIRSKAGEHSDFVNELKNVLKKRAQGSRPIEIGNKEFGSVVTNELKDALDRRRSAVATEVNSKSKECLAQAKSIFPCRKARVWQLGSLCSRRAPSNLERQRMSASSAFHSSLIPIELQRTRRPRGKLMVSEQ</sequence>
<name>A0ABP1E719_9APHY</name>
<evidence type="ECO:0000313" key="2">
    <source>
        <dbReference type="EMBL" id="CAL1715019.1"/>
    </source>
</evidence>
<dbReference type="EMBL" id="OZ037951">
    <property type="protein sequence ID" value="CAL1715019.1"/>
    <property type="molecule type" value="Genomic_DNA"/>
</dbReference>